<sequence>MGTCPMTSELSSRCFAGHTTTTNTRNTTMANYDDCDNNDKDEDKDEDACSLTTYARGTKEFDTCLIILNH</sequence>
<proteinExistence type="predicted"/>
<reference evidence="1 2" key="1">
    <citation type="journal article" date="2024" name="Ann. Entomol. Soc. Am.">
        <title>Genomic analyses of the southern and eastern yellowjacket wasps (Hymenoptera: Vespidae) reveal evolutionary signatures of social life.</title>
        <authorList>
            <person name="Catto M.A."/>
            <person name="Caine P.B."/>
            <person name="Orr S.E."/>
            <person name="Hunt B.G."/>
            <person name="Goodisman M.A.D."/>
        </authorList>
    </citation>
    <scope>NUCLEOTIDE SEQUENCE [LARGE SCALE GENOMIC DNA]</scope>
    <source>
        <strain evidence="1">233</strain>
        <tissue evidence="1">Head and thorax</tissue>
    </source>
</reference>
<evidence type="ECO:0000313" key="1">
    <source>
        <dbReference type="EMBL" id="KAL2731281.1"/>
    </source>
</evidence>
<comment type="caution">
    <text evidence="1">The sequence shown here is derived from an EMBL/GenBank/DDBJ whole genome shotgun (WGS) entry which is preliminary data.</text>
</comment>
<dbReference type="EMBL" id="JAUDFV010000105">
    <property type="protein sequence ID" value="KAL2731281.1"/>
    <property type="molecule type" value="Genomic_DNA"/>
</dbReference>
<evidence type="ECO:0000313" key="2">
    <source>
        <dbReference type="Proteomes" id="UP001607302"/>
    </source>
</evidence>
<protein>
    <submittedName>
        <fullName evidence="1">Uncharacterized protein</fullName>
    </submittedName>
</protein>
<gene>
    <name evidence="1" type="ORF">V1478_004826</name>
</gene>
<dbReference type="AlphaFoldDB" id="A0ABD2BEU2"/>
<keyword evidence="2" id="KW-1185">Reference proteome</keyword>
<accession>A0ABD2BEU2</accession>
<organism evidence="1 2">
    <name type="scientific">Vespula squamosa</name>
    <name type="common">Southern yellow jacket</name>
    <name type="synonym">Wasp</name>
    <dbReference type="NCBI Taxonomy" id="30214"/>
    <lineage>
        <taxon>Eukaryota</taxon>
        <taxon>Metazoa</taxon>
        <taxon>Ecdysozoa</taxon>
        <taxon>Arthropoda</taxon>
        <taxon>Hexapoda</taxon>
        <taxon>Insecta</taxon>
        <taxon>Pterygota</taxon>
        <taxon>Neoptera</taxon>
        <taxon>Endopterygota</taxon>
        <taxon>Hymenoptera</taxon>
        <taxon>Apocrita</taxon>
        <taxon>Aculeata</taxon>
        <taxon>Vespoidea</taxon>
        <taxon>Vespidae</taxon>
        <taxon>Vespinae</taxon>
        <taxon>Vespula</taxon>
    </lineage>
</organism>
<name>A0ABD2BEU2_VESSQ</name>
<dbReference type="Proteomes" id="UP001607302">
    <property type="component" value="Unassembled WGS sequence"/>
</dbReference>